<keyword evidence="8" id="KW-0807">Transducer</keyword>
<keyword evidence="5 11" id="KW-1133">Transmembrane helix</keyword>
<evidence type="ECO:0000256" key="6">
    <source>
        <dbReference type="ARBA" id="ARBA00023136"/>
    </source>
</evidence>
<dbReference type="SMART" id="SM01049">
    <property type="entry name" value="Cache_2"/>
    <property type="match status" value="1"/>
</dbReference>
<dbReference type="GO" id="GO:0006935">
    <property type="term" value="P:chemotaxis"/>
    <property type="evidence" value="ECO:0007669"/>
    <property type="project" value="UniProtKB-KW"/>
</dbReference>
<dbReference type="SMART" id="SM00091">
    <property type="entry name" value="PAS"/>
    <property type="match status" value="2"/>
</dbReference>
<dbReference type="Pfam" id="PF00015">
    <property type="entry name" value="MCPsignal"/>
    <property type="match status" value="1"/>
</dbReference>
<dbReference type="CDD" id="cd11386">
    <property type="entry name" value="MCP_signal"/>
    <property type="match status" value="1"/>
</dbReference>
<dbReference type="PANTHER" id="PTHR43531:SF11">
    <property type="entry name" value="METHYL-ACCEPTING CHEMOTAXIS PROTEIN 3"/>
    <property type="match status" value="1"/>
</dbReference>
<accession>A0A8J7M0L4</accession>
<evidence type="ECO:0000313" key="16">
    <source>
        <dbReference type="Proteomes" id="UP000636888"/>
    </source>
</evidence>
<organism evidence="15 16">
    <name type="scientific">Geomesophilobacter sediminis</name>
    <dbReference type="NCBI Taxonomy" id="2798584"/>
    <lineage>
        <taxon>Bacteria</taxon>
        <taxon>Pseudomonadati</taxon>
        <taxon>Thermodesulfobacteriota</taxon>
        <taxon>Desulfuromonadia</taxon>
        <taxon>Geobacterales</taxon>
        <taxon>Geobacteraceae</taxon>
        <taxon>Geomesophilobacter</taxon>
    </lineage>
</organism>
<dbReference type="GO" id="GO:0005886">
    <property type="term" value="C:plasma membrane"/>
    <property type="evidence" value="ECO:0007669"/>
    <property type="project" value="UniProtKB-SubCell"/>
</dbReference>
<evidence type="ECO:0000256" key="7">
    <source>
        <dbReference type="ARBA" id="ARBA00029447"/>
    </source>
</evidence>
<dbReference type="SUPFAM" id="SSF158472">
    <property type="entry name" value="HAMP domain-like"/>
    <property type="match status" value="1"/>
</dbReference>
<evidence type="ECO:0000259" key="12">
    <source>
        <dbReference type="PROSITE" id="PS50111"/>
    </source>
</evidence>
<comment type="subcellular location">
    <subcellularLocation>
        <location evidence="1">Cell membrane</location>
        <topology evidence="1">Multi-pass membrane protein</topology>
    </subcellularLocation>
</comment>
<dbReference type="Gene3D" id="3.30.450.20">
    <property type="entry name" value="PAS domain"/>
    <property type="match status" value="1"/>
</dbReference>
<keyword evidence="3" id="KW-0145">Chemotaxis</keyword>
<dbReference type="Gene3D" id="6.10.340.10">
    <property type="match status" value="1"/>
</dbReference>
<feature type="domain" description="PAS" evidence="13">
    <location>
        <begin position="343"/>
        <end position="387"/>
    </location>
</feature>
<evidence type="ECO:0000256" key="3">
    <source>
        <dbReference type="ARBA" id="ARBA00022500"/>
    </source>
</evidence>
<evidence type="ECO:0000256" key="5">
    <source>
        <dbReference type="ARBA" id="ARBA00022989"/>
    </source>
</evidence>
<dbReference type="InterPro" id="IPR003660">
    <property type="entry name" value="HAMP_dom"/>
</dbReference>
<dbReference type="SUPFAM" id="SSF55785">
    <property type="entry name" value="PYP-like sensor domain (PAS domain)"/>
    <property type="match status" value="2"/>
</dbReference>
<dbReference type="Proteomes" id="UP000636888">
    <property type="component" value="Unassembled WGS sequence"/>
</dbReference>
<dbReference type="EMBL" id="JAEMHM010000010">
    <property type="protein sequence ID" value="MBJ6725802.1"/>
    <property type="molecule type" value="Genomic_DNA"/>
</dbReference>
<feature type="domain" description="HAMP" evidence="14">
    <location>
        <begin position="745"/>
        <end position="795"/>
    </location>
</feature>
<dbReference type="SMART" id="SM00304">
    <property type="entry name" value="HAMP"/>
    <property type="match status" value="4"/>
</dbReference>
<dbReference type="Gene3D" id="1.20.120.1530">
    <property type="match status" value="2"/>
</dbReference>
<gene>
    <name evidence="15" type="ORF">JFN93_13865</name>
</gene>
<evidence type="ECO:0000256" key="2">
    <source>
        <dbReference type="ARBA" id="ARBA00022475"/>
    </source>
</evidence>
<feature type="region of interest" description="Disordered" evidence="10">
    <location>
        <begin position="805"/>
        <end position="843"/>
    </location>
</feature>
<dbReference type="InterPro" id="IPR013656">
    <property type="entry name" value="PAS_4"/>
</dbReference>
<protein>
    <submittedName>
        <fullName evidence="15">Cache domain-containing protein</fullName>
    </submittedName>
</protein>
<keyword evidence="2" id="KW-1003">Cell membrane</keyword>
<dbReference type="InterPro" id="IPR051310">
    <property type="entry name" value="MCP_chemotaxis"/>
</dbReference>
<dbReference type="GO" id="GO:0007165">
    <property type="term" value="P:signal transduction"/>
    <property type="evidence" value="ECO:0007669"/>
    <property type="project" value="UniProtKB-KW"/>
</dbReference>
<sequence>MNIARFRDWSIAWKVMAVSLIAVVLITVVNFLYLLPNFQHKVYAEREAALKSMVDLPVALIAEYEQRAQKGEFSVPEAQKRAQARIRALRYGDKGYFWINDLKGNLLMHPTNPELEGKDPAAMKDPEGKAIFVEFGNIAKTRGEGSLRYVWHKPGSTQPVAKTSYVKAATWGWVIGTGMYLDDMQQAISALRLTMALATLVIVVLVLGLAYLIASRIGRNIGHLIEAADELAQGSVSVQIVSTSRDETGKLADSFREMVANFTRIAQTSEKMAAGDLDIDTTHCSDKNVLLKNLNRTAEAVKAVINEVDLLTKAGIEGKLSQRADASRHQGQFRSSIEGVNRLMDRLVGLVDNMPTPAMLIDRDFTVTYMNELGAKVGGRTPAQVIGMKCYDHFRTSDCKTENCACGRAMQSGFPSNSETDAHPAPGVDLDISYGAIPLRNDDGVVIGAFEVVSDQTALKRAARVAQKVADYQENETRKLVDGLGKLAKGEVDFSIATDPADADTQATSDTFGSIASALNTCIKVVGTLNADAAALSVAAMEGRLTVRADAEQHQGAYREIVQGVNNTIDRLVSLLDKMPSPAMIIDRDFTVTYMNDLGAKVGGKTPAQVVGSKCYDHFKTADCKTDNCACYRAMTTAQEATHETDAHPQAGLDLDIAYTGVPIKDDSGKVLGAFEVVTDLTAIKQAARKAQKIADYQDAETKKLVGGLDKLAKGEVDFTLATAPGDDDTREVKETFDTIAAAVNSSVDASRKIAQAAQQVAQGDLTVSIKERSAGDELMIALHAMVEKLREVVAEVKTAADNVAGGSQELSASSETMSQGASEQAAAAEEASSSMEEMSSNIRQNADNAIETEKIASKSAVEAAEGGKAVAHTVTAMKDIASKISIIEEISRQTNLLALNAAIEAARAGEHGKGFAVVASEVRKLAERSQKAAAEISSLSSTSVEVAEQAGEMLNKLVPNIQKTAELVQEISAACREQDTGAEQINKAIQQLDTVIQQNASAAEEMSSTAEELSSQASQLQDTVGFFNIGASFAPPKRVPAQPAPRKKAAKQPAAPRRVIGHDIDMRTEAYSVEDEFEKY</sequence>
<dbReference type="InterPro" id="IPR033480">
    <property type="entry name" value="sCache_2"/>
</dbReference>
<dbReference type="InterPro" id="IPR004089">
    <property type="entry name" value="MCPsignal_dom"/>
</dbReference>
<dbReference type="SMART" id="SM00283">
    <property type="entry name" value="MA"/>
    <property type="match status" value="1"/>
</dbReference>
<evidence type="ECO:0000259" key="13">
    <source>
        <dbReference type="PROSITE" id="PS50112"/>
    </source>
</evidence>
<dbReference type="PROSITE" id="PS50111">
    <property type="entry name" value="CHEMOTAXIS_TRANSDUC_2"/>
    <property type="match status" value="1"/>
</dbReference>
<proteinExistence type="inferred from homology"/>
<dbReference type="CDD" id="cd00130">
    <property type="entry name" value="PAS"/>
    <property type="match status" value="2"/>
</dbReference>
<dbReference type="Gene3D" id="1.10.287.950">
    <property type="entry name" value="Methyl-accepting chemotaxis protein"/>
    <property type="match status" value="1"/>
</dbReference>
<feature type="compositionally biased region" description="Low complexity" evidence="10">
    <location>
        <begin position="822"/>
        <end position="841"/>
    </location>
</feature>
<dbReference type="PROSITE" id="PS50885">
    <property type="entry name" value="HAMP"/>
    <property type="match status" value="2"/>
</dbReference>
<feature type="transmembrane region" description="Helical" evidence="11">
    <location>
        <begin position="193"/>
        <end position="214"/>
    </location>
</feature>
<evidence type="ECO:0000256" key="9">
    <source>
        <dbReference type="SAM" id="Coils"/>
    </source>
</evidence>
<dbReference type="Pfam" id="PF00672">
    <property type="entry name" value="HAMP"/>
    <property type="match status" value="2"/>
</dbReference>
<keyword evidence="9" id="KW-0175">Coiled coil</keyword>
<dbReference type="RefSeq" id="WP_199384690.1">
    <property type="nucleotide sequence ID" value="NZ_JAEMHM010000010.1"/>
</dbReference>
<comment type="similarity">
    <text evidence="7">Belongs to the methyl-accepting chemotaxis (MCP) protein family.</text>
</comment>
<feature type="domain" description="PAS" evidence="13">
    <location>
        <begin position="568"/>
        <end position="612"/>
    </location>
</feature>
<evidence type="ECO:0000313" key="15">
    <source>
        <dbReference type="EMBL" id="MBJ6725802.1"/>
    </source>
</evidence>
<dbReference type="SUPFAM" id="SSF58104">
    <property type="entry name" value="Methyl-accepting chemotaxis protein (MCP) signaling domain"/>
    <property type="match status" value="1"/>
</dbReference>
<dbReference type="InterPro" id="IPR000014">
    <property type="entry name" value="PAS"/>
</dbReference>
<feature type="compositionally biased region" description="Polar residues" evidence="10">
    <location>
        <begin position="809"/>
        <end position="821"/>
    </location>
</feature>
<keyword evidence="16" id="KW-1185">Reference proteome</keyword>
<dbReference type="InterPro" id="IPR035965">
    <property type="entry name" value="PAS-like_dom_sf"/>
</dbReference>
<feature type="coiled-coil region" evidence="9">
    <location>
        <begin position="986"/>
        <end position="1024"/>
    </location>
</feature>
<dbReference type="Pfam" id="PF08448">
    <property type="entry name" value="PAS_4"/>
    <property type="match status" value="2"/>
</dbReference>
<feature type="transmembrane region" description="Helical" evidence="11">
    <location>
        <begin position="12"/>
        <end position="35"/>
    </location>
</feature>
<feature type="domain" description="HAMP" evidence="14">
    <location>
        <begin position="215"/>
        <end position="267"/>
    </location>
</feature>
<feature type="domain" description="Methyl-accepting transducer" evidence="12">
    <location>
        <begin position="800"/>
        <end position="1015"/>
    </location>
</feature>
<name>A0A8J7M0L4_9BACT</name>
<dbReference type="PANTHER" id="PTHR43531">
    <property type="entry name" value="PROTEIN ICFG"/>
    <property type="match status" value="1"/>
</dbReference>
<reference evidence="15" key="1">
    <citation type="submission" date="2020-12" db="EMBL/GenBank/DDBJ databases">
        <title>Geomonas sp. Red875, isolated from river sediment.</title>
        <authorList>
            <person name="Xu Z."/>
            <person name="Zhang Z."/>
            <person name="Masuda Y."/>
            <person name="Itoh H."/>
            <person name="Senoo K."/>
        </authorList>
    </citation>
    <scope>NUCLEOTIDE SEQUENCE</scope>
    <source>
        <strain evidence="15">Red875</strain>
    </source>
</reference>
<keyword evidence="4 11" id="KW-0812">Transmembrane</keyword>
<dbReference type="FunFam" id="1.10.287.950:FF:000001">
    <property type="entry name" value="Methyl-accepting chemotaxis sensory transducer"/>
    <property type="match status" value="1"/>
</dbReference>
<dbReference type="GO" id="GO:0004888">
    <property type="term" value="F:transmembrane signaling receptor activity"/>
    <property type="evidence" value="ECO:0007669"/>
    <property type="project" value="TreeGrafter"/>
</dbReference>
<dbReference type="AlphaFoldDB" id="A0A8J7M0L4"/>
<evidence type="ECO:0000256" key="8">
    <source>
        <dbReference type="PROSITE-ProRule" id="PRU00284"/>
    </source>
</evidence>
<evidence type="ECO:0000256" key="4">
    <source>
        <dbReference type="ARBA" id="ARBA00022692"/>
    </source>
</evidence>
<keyword evidence="6 11" id="KW-0472">Membrane</keyword>
<evidence type="ECO:0000256" key="11">
    <source>
        <dbReference type="SAM" id="Phobius"/>
    </source>
</evidence>
<dbReference type="PROSITE" id="PS50112">
    <property type="entry name" value="PAS"/>
    <property type="match status" value="2"/>
</dbReference>
<dbReference type="Pfam" id="PF17200">
    <property type="entry name" value="sCache_2"/>
    <property type="match status" value="1"/>
</dbReference>
<feature type="region of interest" description="Disordered" evidence="10">
    <location>
        <begin position="1036"/>
        <end position="1064"/>
    </location>
</feature>
<dbReference type="NCBIfam" id="TIGR00229">
    <property type="entry name" value="sensory_box"/>
    <property type="match status" value="1"/>
</dbReference>
<dbReference type="CDD" id="cd06225">
    <property type="entry name" value="HAMP"/>
    <property type="match status" value="1"/>
</dbReference>
<evidence type="ECO:0000259" key="14">
    <source>
        <dbReference type="PROSITE" id="PS50885"/>
    </source>
</evidence>
<evidence type="ECO:0000256" key="10">
    <source>
        <dbReference type="SAM" id="MobiDB-lite"/>
    </source>
</evidence>
<comment type="caution">
    <text evidence="15">The sequence shown here is derived from an EMBL/GenBank/DDBJ whole genome shotgun (WGS) entry which is preliminary data.</text>
</comment>
<evidence type="ECO:0000256" key="1">
    <source>
        <dbReference type="ARBA" id="ARBA00004651"/>
    </source>
</evidence>